<gene>
    <name evidence="1" type="ORF">ACFQ34_29290</name>
</gene>
<name>A0ABW3VQD6_9PSEU</name>
<comment type="caution">
    <text evidence="1">The sequence shown here is derived from an EMBL/GenBank/DDBJ whole genome shotgun (WGS) entry which is preliminary data.</text>
</comment>
<accession>A0ABW3VQD6</accession>
<organism evidence="1 2">
    <name type="scientific">Pseudonocardia benzenivorans</name>
    <dbReference type="NCBI Taxonomy" id="228005"/>
    <lineage>
        <taxon>Bacteria</taxon>
        <taxon>Bacillati</taxon>
        <taxon>Actinomycetota</taxon>
        <taxon>Actinomycetes</taxon>
        <taxon>Pseudonocardiales</taxon>
        <taxon>Pseudonocardiaceae</taxon>
        <taxon>Pseudonocardia</taxon>
    </lineage>
</organism>
<sequence length="72" mass="7479">MLDPPGAGDMGLTTAPLLVCTACRQAFAPAAEQWADLTVTGCPRYGGWAWLASAAAHDLIPAPRTAEENPDV</sequence>
<reference evidence="2" key="1">
    <citation type="journal article" date="2019" name="Int. J. Syst. Evol. Microbiol.">
        <title>The Global Catalogue of Microorganisms (GCM) 10K type strain sequencing project: providing services to taxonomists for standard genome sequencing and annotation.</title>
        <authorList>
            <consortium name="The Broad Institute Genomics Platform"/>
            <consortium name="The Broad Institute Genome Sequencing Center for Infectious Disease"/>
            <person name="Wu L."/>
            <person name="Ma J."/>
        </authorList>
    </citation>
    <scope>NUCLEOTIDE SEQUENCE [LARGE SCALE GENOMIC DNA]</scope>
    <source>
        <strain evidence="2">CCUG 49018</strain>
    </source>
</reference>
<proteinExistence type="predicted"/>
<dbReference type="EMBL" id="JBHTMB010000287">
    <property type="protein sequence ID" value="MFD1237397.1"/>
    <property type="molecule type" value="Genomic_DNA"/>
</dbReference>
<keyword evidence="2" id="KW-1185">Reference proteome</keyword>
<evidence type="ECO:0000313" key="2">
    <source>
        <dbReference type="Proteomes" id="UP001597182"/>
    </source>
</evidence>
<protein>
    <submittedName>
        <fullName evidence="1">Uncharacterized protein</fullName>
    </submittedName>
</protein>
<dbReference type="RefSeq" id="WP_379653289.1">
    <property type="nucleotide sequence ID" value="NZ_JBHTMB010000287.1"/>
</dbReference>
<evidence type="ECO:0000313" key="1">
    <source>
        <dbReference type="EMBL" id="MFD1237397.1"/>
    </source>
</evidence>
<dbReference type="Proteomes" id="UP001597182">
    <property type="component" value="Unassembled WGS sequence"/>
</dbReference>